<dbReference type="EMBL" id="JAKLMC020000001">
    <property type="protein sequence ID" value="KAK5958644.1"/>
    <property type="molecule type" value="Genomic_DNA"/>
</dbReference>
<dbReference type="AlphaFoldDB" id="A0AAN8ELZ1"/>
<dbReference type="SMART" id="SM00829">
    <property type="entry name" value="PKS_ER"/>
    <property type="match status" value="1"/>
</dbReference>
<dbReference type="Gene3D" id="3.90.180.10">
    <property type="entry name" value="Medium-chain alcohol dehydrogenases, catalytic domain"/>
    <property type="match status" value="1"/>
</dbReference>
<dbReference type="Pfam" id="PF08240">
    <property type="entry name" value="ADH_N"/>
    <property type="match status" value="1"/>
</dbReference>
<comment type="caution">
    <text evidence="4">The sequence shown here is derived from an EMBL/GenBank/DDBJ whole genome shotgun (WGS) entry which is preliminary data.</text>
</comment>
<dbReference type="Gene3D" id="3.40.50.720">
    <property type="entry name" value="NAD(P)-binding Rossmann-like Domain"/>
    <property type="match status" value="1"/>
</dbReference>
<dbReference type="PANTHER" id="PTHR45348:SF7">
    <property type="entry name" value="ZINC BINDING OXIDOREDUCTASE, PUTATIVE-RELATED"/>
    <property type="match status" value="1"/>
</dbReference>
<reference evidence="4 5" key="1">
    <citation type="submission" date="2022-12" db="EMBL/GenBank/DDBJ databases">
        <title>Genomic features and morphological characterization of a novel Knufia sp. strain isolated from spacecraft assembly facility.</title>
        <authorList>
            <person name="Teixeira M."/>
            <person name="Chander A.M."/>
            <person name="Stajich J.E."/>
            <person name="Venkateswaran K."/>
        </authorList>
    </citation>
    <scope>NUCLEOTIDE SEQUENCE [LARGE SCALE GENOMIC DNA]</scope>
    <source>
        <strain evidence="4 5">FJI-L2-BK-P2</strain>
    </source>
</reference>
<dbReference type="InterPro" id="IPR013154">
    <property type="entry name" value="ADH-like_N"/>
</dbReference>
<dbReference type="SUPFAM" id="SSF51735">
    <property type="entry name" value="NAD(P)-binding Rossmann-fold domains"/>
    <property type="match status" value="1"/>
</dbReference>
<dbReference type="Pfam" id="PF00107">
    <property type="entry name" value="ADH_zinc_N"/>
    <property type="match status" value="1"/>
</dbReference>
<evidence type="ECO:0000313" key="5">
    <source>
        <dbReference type="Proteomes" id="UP001316803"/>
    </source>
</evidence>
<proteinExistence type="inferred from homology"/>
<evidence type="ECO:0000256" key="2">
    <source>
        <dbReference type="ARBA" id="ARBA00023002"/>
    </source>
</evidence>
<dbReference type="InterPro" id="IPR011032">
    <property type="entry name" value="GroES-like_sf"/>
</dbReference>
<evidence type="ECO:0000313" key="4">
    <source>
        <dbReference type="EMBL" id="KAK5958644.1"/>
    </source>
</evidence>
<dbReference type="SUPFAM" id="SSF50129">
    <property type="entry name" value="GroES-like"/>
    <property type="match status" value="1"/>
</dbReference>
<feature type="domain" description="Enoyl reductase (ER)" evidence="3">
    <location>
        <begin position="12"/>
        <end position="363"/>
    </location>
</feature>
<comment type="similarity">
    <text evidence="1">Belongs to the zinc-containing alcohol dehydrogenase family.</text>
</comment>
<sequence>MPLGTRRAIFLGENGELSIKDLTEDYKPVGDQALVKVKYSAINPADLKHAFVGIYGSVTGYEWVGTVIEVGNSSPFKVGQDVFGISIPGHQRPLYLGAHQDYLIADGSQTTWTVPKSMSDEDAVSVPMAVQTAADALFNTLGFGFSAAGLDGRDATGVPILIWGGASAVGAGTVQVAKAAGFDPIFTTASPRNHESLLKIGASQVFDYNSPSVVEDIKHAVAQSGKKLTVVFDAVSAGLGKLGESSETRSANNTPDLARQCISDYVSADDLLMSSVLPVDHDPAWKLCIGIRPYGDSFSFGGIIPQDPSFPVRMKKYMDWFMENHESFWQPILRNIIVQGAEKGIEEIQRVADGGTSKEKVLIARPM</sequence>
<keyword evidence="5" id="KW-1185">Reference proteome</keyword>
<dbReference type="InterPro" id="IPR020843">
    <property type="entry name" value="ER"/>
</dbReference>
<accession>A0AAN8ELZ1</accession>
<protein>
    <submittedName>
        <fullName evidence="4">Secondary metabolism biosynthetic enzyme</fullName>
    </submittedName>
</protein>
<dbReference type="CDD" id="cd08249">
    <property type="entry name" value="enoyl_reductase_like"/>
    <property type="match status" value="1"/>
</dbReference>
<dbReference type="PANTHER" id="PTHR45348">
    <property type="entry name" value="HYPOTHETICAL OXIDOREDUCTASE (EUROFUNG)"/>
    <property type="match status" value="1"/>
</dbReference>
<evidence type="ECO:0000256" key="1">
    <source>
        <dbReference type="ARBA" id="ARBA00008072"/>
    </source>
</evidence>
<name>A0AAN8ELZ1_9EURO</name>
<dbReference type="InterPro" id="IPR047122">
    <property type="entry name" value="Trans-enoyl_RdTase-like"/>
</dbReference>
<organism evidence="4 5">
    <name type="scientific">Knufia fluminis</name>
    <dbReference type="NCBI Taxonomy" id="191047"/>
    <lineage>
        <taxon>Eukaryota</taxon>
        <taxon>Fungi</taxon>
        <taxon>Dikarya</taxon>
        <taxon>Ascomycota</taxon>
        <taxon>Pezizomycotina</taxon>
        <taxon>Eurotiomycetes</taxon>
        <taxon>Chaetothyriomycetidae</taxon>
        <taxon>Chaetothyriales</taxon>
        <taxon>Trichomeriaceae</taxon>
        <taxon>Knufia</taxon>
    </lineage>
</organism>
<gene>
    <name evidence="4" type="ORF">OHC33_000487</name>
</gene>
<keyword evidence="2" id="KW-0560">Oxidoreductase</keyword>
<dbReference type="InterPro" id="IPR013149">
    <property type="entry name" value="ADH-like_C"/>
</dbReference>
<dbReference type="InterPro" id="IPR036291">
    <property type="entry name" value="NAD(P)-bd_dom_sf"/>
</dbReference>
<dbReference type="Proteomes" id="UP001316803">
    <property type="component" value="Unassembled WGS sequence"/>
</dbReference>
<dbReference type="GO" id="GO:0016651">
    <property type="term" value="F:oxidoreductase activity, acting on NAD(P)H"/>
    <property type="evidence" value="ECO:0007669"/>
    <property type="project" value="InterPro"/>
</dbReference>
<evidence type="ECO:0000259" key="3">
    <source>
        <dbReference type="SMART" id="SM00829"/>
    </source>
</evidence>